<feature type="signal peptide" evidence="1">
    <location>
        <begin position="1"/>
        <end position="17"/>
    </location>
</feature>
<gene>
    <name evidence="3" type="ORF">GCM10011425_16130</name>
</gene>
<evidence type="ECO:0000256" key="1">
    <source>
        <dbReference type="SAM" id="SignalP"/>
    </source>
</evidence>
<feature type="chain" id="PRO_5037896023" evidence="1">
    <location>
        <begin position="18"/>
        <end position="240"/>
    </location>
</feature>
<protein>
    <submittedName>
        <fullName evidence="3">DUF2807 domain-containing protein</fullName>
    </submittedName>
</protein>
<name>A0A917J8E0_9SPHI</name>
<evidence type="ECO:0000313" key="3">
    <source>
        <dbReference type="EMBL" id="GGI50401.1"/>
    </source>
</evidence>
<dbReference type="PROSITE" id="PS51257">
    <property type="entry name" value="PROKAR_LIPOPROTEIN"/>
    <property type="match status" value="1"/>
</dbReference>
<accession>A0A917J8E0</accession>
<keyword evidence="4" id="KW-1185">Reference proteome</keyword>
<comment type="caution">
    <text evidence="3">The sequence shown here is derived from an EMBL/GenBank/DDBJ whole genome shotgun (WGS) entry which is preliminary data.</text>
</comment>
<feature type="domain" description="Putative auto-transporter adhesin head GIN" evidence="2">
    <location>
        <begin position="43"/>
        <end position="223"/>
    </location>
</feature>
<evidence type="ECO:0000259" key="2">
    <source>
        <dbReference type="Pfam" id="PF10988"/>
    </source>
</evidence>
<dbReference type="InterPro" id="IPR021255">
    <property type="entry name" value="DUF2807"/>
</dbReference>
<dbReference type="Gene3D" id="2.160.20.120">
    <property type="match status" value="1"/>
</dbReference>
<reference evidence="3" key="1">
    <citation type="journal article" date="2014" name="Int. J. Syst. Evol. Microbiol.">
        <title>Complete genome sequence of Corynebacterium casei LMG S-19264T (=DSM 44701T), isolated from a smear-ripened cheese.</title>
        <authorList>
            <consortium name="US DOE Joint Genome Institute (JGI-PGF)"/>
            <person name="Walter F."/>
            <person name="Albersmeier A."/>
            <person name="Kalinowski J."/>
            <person name="Ruckert C."/>
        </authorList>
    </citation>
    <scope>NUCLEOTIDE SEQUENCE</scope>
    <source>
        <strain evidence="3">CCM 8711</strain>
    </source>
</reference>
<dbReference type="Pfam" id="PF10988">
    <property type="entry name" value="DUF2807"/>
    <property type="match status" value="1"/>
</dbReference>
<dbReference type="EMBL" id="BMDO01000003">
    <property type="protein sequence ID" value="GGI50401.1"/>
    <property type="molecule type" value="Genomic_DNA"/>
</dbReference>
<keyword evidence="1" id="KW-0732">Signal</keyword>
<reference evidence="3" key="2">
    <citation type="submission" date="2020-09" db="EMBL/GenBank/DDBJ databases">
        <authorList>
            <person name="Sun Q."/>
            <person name="Sedlacek I."/>
        </authorList>
    </citation>
    <scope>NUCLEOTIDE SEQUENCE</scope>
    <source>
        <strain evidence="3">CCM 8711</strain>
    </source>
</reference>
<organism evidence="3 4">
    <name type="scientific">Mucilaginibacter galii</name>
    <dbReference type="NCBI Taxonomy" id="2005073"/>
    <lineage>
        <taxon>Bacteria</taxon>
        <taxon>Pseudomonadati</taxon>
        <taxon>Bacteroidota</taxon>
        <taxon>Sphingobacteriia</taxon>
        <taxon>Sphingobacteriales</taxon>
        <taxon>Sphingobacteriaceae</taxon>
        <taxon>Mucilaginibacter</taxon>
    </lineage>
</organism>
<proteinExistence type="predicted"/>
<evidence type="ECO:0000313" key="4">
    <source>
        <dbReference type="Proteomes" id="UP000662074"/>
    </source>
</evidence>
<dbReference type="Proteomes" id="UP000662074">
    <property type="component" value="Unassembled WGS sequence"/>
</dbReference>
<dbReference type="RefSeq" id="WP_188415532.1">
    <property type="nucleotide sequence ID" value="NZ_BMDO01000003.1"/>
</dbReference>
<sequence>MKIRSSFIAVIVIILSAATLSSCHIGCIEGTGKKVTENRKLSNFKKIDVSGEFKINLKQDSSMGVSVTADDNLMKYIRTEVNGDKLRIYSRKNICSNQPVTVSVGVKSLEEIKTAGVTTIASVGRINAGDLTFKFAGVTKVDMDLSAADVETSGSGSTELNLKGQAASHKVNIAGVGELHALDFVVGSYDIKISGSGDSQINVLKSLVTHISGYSSIEYRGNPSEVDTNKSGASQIKKIQ</sequence>
<dbReference type="AlphaFoldDB" id="A0A917J8E0"/>